<name>A0AAV1W3F5_LUPLU</name>
<gene>
    <name evidence="1" type="ORF">LLUT_LOCUS4596</name>
</gene>
<dbReference type="EMBL" id="CAXHTB010000003">
    <property type="protein sequence ID" value="CAL0303536.1"/>
    <property type="molecule type" value="Genomic_DNA"/>
</dbReference>
<organism evidence="1 2">
    <name type="scientific">Lupinus luteus</name>
    <name type="common">European yellow lupine</name>
    <dbReference type="NCBI Taxonomy" id="3873"/>
    <lineage>
        <taxon>Eukaryota</taxon>
        <taxon>Viridiplantae</taxon>
        <taxon>Streptophyta</taxon>
        <taxon>Embryophyta</taxon>
        <taxon>Tracheophyta</taxon>
        <taxon>Spermatophyta</taxon>
        <taxon>Magnoliopsida</taxon>
        <taxon>eudicotyledons</taxon>
        <taxon>Gunneridae</taxon>
        <taxon>Pentapetalae</taxon>
        <taxon>rosids</taxon>
        <taxon>fabids</taxon>
        <taxon>Fabales</taxon>
        <taxon>Fabaceae</taxon>
        <taxon>Papilionoideae</taxon>
        <taxon>50 kb inversion clade</taxon>
        <taxon>genistoids sensu lato</taxon>
        <taxon>core genistoids</taxon>
        <taxon>Genisteae</taxon>
        <taxon>Lupinus</taxon>
    </lineage>
</organism>
<protein>
    <submittedName>
        <fullName evidence="1">Uncharacterized protein</fullName>
    </submittedName>
</protein>
<evidence type="ECO:0000313" key="1">
    <source>
        <dbReference type="EMBL" id="CAL0303536.1"/>
    </source>
</evidence>
<sequence length="134" mass="15211">MRVELVAAIHEFKAACFDLSNIGRLTSMCSEGGPVYTWSQHLITTNTPRYATKIIRSMLDCMRIDQDNFIKTIRDRCASPNEFPSPLNTIHDIFLNCDNIMDAYYQLLPDAFSNTNNEAPPTQQFHMPAAPEIP</sequence>
<accession>A0AAV1W3F5</accession>
<evidence type="ECO:0000313" key="2">
    <source>
        <dbReference type="Proteomes" id="UP001497480"/>
    </source>
</evidence>
<reference evidence="1 2" key="1">
    <citation type="submission" date="2024-03" db="EMBL/GenBank/DDBJ databases">
        <authorList>
            <person name="Martinez-Hernandez J."/>
        </authorList>
    </citation>
    <scope>NUCLEOTIDE SEQUENCE [LARGE SCALE GENOMIC DNA]</scope>
</reference>
<keyword evidence="2" id="KW-1185">Reference proteome</keyword>
<dbReference type="Proteomes" id="UP001497480">
    <property type="component" value="Unassembled WGS sequence"/>
</dbReference>
<proteinExistence type="predicted"/>
<comment type="caution">
    <text evidence="1">The sequence shown here is derived from an EMBL/GenBank/DDBJ whole genome shotgun (WGS) entry which is preliminary data.</text>
</comment>
<dbReference type="AlphaFoldDB" id="A0AAV1W3F5"/>